<dbReference type="Proteomes" id="UP000199120">
    <property type="component" value="Unassembled WGS sequence"/>
</dbReference>
<evidence type="ECO:0000313" key="2">
    <source>
        <dbReference type="EMBL" id="SEK57295.1"/>
    </source>
</evidence>
<organism evidence="2 3">
    <name type="scientific">Paraburkholderia caballeronis</name>
    <dbReference type="NCBI Taxonomy" id="416943"/>
    <lineage>
        <taxon>Bacteria</taxon>
        <taxon>Pseudomonadati</taxon>
        <taxon>Pseudomonadota</taxon>
        <taxon>Betaproteobacteria</taxon>
        <taxon>Burkholderiales</taxon>
        <taxon>Burkholderiaceae</taxon>
        <taxon>Paraburkholderia</taxon>
    </lineage>
</organism>
<proteinExistence type="predicted"/>
<name>A0A1H7I9P2_9BURK</name>
<feature type="region of interest" description="Disordered" evidence="1">
    <location>
        <begin position="1"/>
        <end position="20"/>
    </location>
</feature>
<accession>A0A1H7I9P2</accession>
<protein>
    <submittedName>
        <fullName evidence="2">Uncharacterized protein</fullName>
    </submittedName>
</protein>
<dbReference type="AlphaFoldDB" id="A0A1H7I9P2"/>
<evidence type="ECO:0000313" key="3">
    <source>
        <dbReference type="Proteomes" id="UP000199120"/>
    </source>
</evidence>
<reference evidence="3" key="1">
    <citation type="submission" date="2016-10" db="EMBL/GenBank/DDBJ databases">
        <authorList>
            <person name="Varghese N."/>
            <person name="Submissions S."/>
        </authorList>
    </citation>
    <scope>NUCLEOTIDE SEQUENCE [LARGE SCALE GENOMIC DNA]</scope>
    <source>
        <strain evidence="3">LMG 26416</strain>
    </source>
</reference>
<dbReference type="STRING" id="416943.SAMN05445871_3123"/>
<gene>
    <name evidence="2" type="ORF">SAMN05192542_102557</name>
</gene>
<keyword evidence="3" id="KW-1185">Reference proteome</keyword>
<sequence>MPLAGRYRPHLGRESAETKNGAAEPRFYCLAASDGNQTENDEPQPQVVVAFGFLITNCAPFRSSL</sequence>
<dbReference type="EMBL" id="FOAJ01000002">
    <property type="protein sequence ID" value="SEK57295.1"/>
    <property type="molecule type" value="Genomic_DNA"/>
</dbReference>
<evidence type="ECO:0000256" key="1">
    <source>
        <dbReference type="SAM" id="MobiDB-lite"/>
    </source>
</evidence>